<protein>
    <submittedName>
        <fullName evidence="2">Uncharacterized protein</fullName>
    </submittedName>
</protein>
<keyword evidence="1" id="KW-1133">Transmembrane helix</keyword>
<evidence type="ECO:0000256" key="1">
    <source>
        <dbReference type="SAM" id="Phobius"/>
    </source>
</evidence>
<proteinExistence type="predicted"/>
<accession>A0ABY9TAU6</accession>
<gene>
    <name evidence="2" type="ORF">RGB73_13275</name>
</gene>
<feature type="transmembrane region" description="Helical" evidence="1">
    <location>
        <begin position="37"/>
        <end position="55"/>
    </location>
</feature>
<keyword evidence="1" id="KW-0812">Transmembrane</keyword>
<sequence length="211" mass="24000">MNEGTIALLSQWCLICLVWMGSMDPLLSEMKVSPRRLLAVLCAFLLCSFVSWKVYFAPIEVSLSGAMLPFLASAWLYARLPQVHRRLYVLGACATAVLLFWLRWLFFNDPILLFWDERVILPVTGILSILAMTRHRVAQLFQVMVALPLADVLYSLYFRRLSGTCSLGSEYAQDLLWSAISLWGIVTITRLAALRILKWKKTASPDSNPKR</sequence>
<evidence type="ECO:0000313" key="3">
    <source>
        <dbReference type="Proteomes" id="UP001256827"/>
    </source>
</evidence>
<feature type="transmembrane region" description="Helical" evidence="1">
    <location>
        <begin position="61"/>
        <end position="80"/>
    </location>
</feature>
<dbReference type="Proteomes" id="UP001256827">
    <property type="component" value="Chromosome"/>
</dbReference>
<dbReference type="EMBL" id="CP134050">
    <property type="protein sequence ID" value="WNC17235.1"/>
    <property type="molecule type" value="Genomic_DNA"/>
</dbReference>
<organism evidence="2 3">
    <name type="scientific">Brevibacillus brevis</name>
    <name type="common">Bacillus brevis</name>
    <dbReference type="NCBI Taxonomy" id="1393"/>
    <lineage>
        <taxon>Bacteria</taxon>
        <taxon>Bacillati</taxon>
        <taxon>Bacillota</taxon>
        <taxon>Bacilli</taxon>
        <taxon>Bacillales</taxon>
        <taxon>Paenibacillaceae</taxon>
        <taxon>Brevibacillus</taxon>
    </lineage>
</organism>
<dbReference type="InterPro" id="IPR014617">
    <property type="entry name" value="YphA_Bacsu"/>
</dbReference>
<dbReference type="RefSeq" id="WP_310772715.1">
    <property type="nucleotide sequence ID" value="NZ_CP134050.1"/>
</dbReference>
<evidence type="ECO:0000313" key="2">
    <source>
        <dbReference type="EMBL" id="WNC17235.1"/>
    </source>
</evidence>
<feature type="transmembrane region" description="Helical" evidence="1">
    <location>
        <begin position="177"/>
        <end position="197"/>
    </location>
</feature>
<name>A0ABY9TAU6_BREBE</name>
<reference evidence="2 3" key="1">
    <citation type="submission" date="2023-09" db="EMBL/GenBank/DDBJ databases">
        <title>Complete Genome and Methylome dissection of Bacillus brevis NEB573 original source of BbsI restriction endonuclease.</title>
        <authorList>
            <person name="Fomenkov A."/>
            <person name="Roberts R.D."/>
        </authorList>
    </citation>
    <scope>NUCLEOTIDE SEQUENCE [LARGE SCALE GENOMIC DNA]</scope>
    <source>
        <strain evidence="2 3">NEB573</strain>
    </source>
</reference>
<keyword evidence="3" id="KW-1185">Reference proteome</keyword>
<dbReference type="Pfam" id="PF24124">
    <property type="entry name" value="YphA"/>
    <property type="match status" value="1"/>
</dbReference>
<keyword evidence="1" id="KW-0472">Membrane</keyword>
<feature type="transmembrane region" description="Helical" evidence="1">
    <location>
        <begin position="87"/>
        <end position="106"/>
    </location>
</feature>